<dbReference type="SUPFAM" id="SSF55729">
    <property type="entry name" value="Acyl-CoA N-acyltransferases (Nat)"/>
    <property type="match status" value="1"/>
</dbReference>
<keyword evidence="2" id="KW-0808">Transferase</keyword>
<protein>
    <submittedName>
        <fullName evidence="2">N-acetyltransferase</fullName>
    </submittedName>
</protein>
<dbReference type="InterPro" id="IPR000182">
    <property type="entry name" value="GNAT_dom"/>
</dbReference>
<name>A0A3P1SC95_9ACTO</name>
<dbReference type="InterPro" id="IPR016181">
    <property type="entry name" value="Acyl_CoA_acyltransferase"/>
</dbReference>
<organism evidence="2 3">
    <name type="scientific">Schaalia canis</name>
    <dbReference type="NCBI Taxonomy" id="100469"/>
    <lineage>
        <taxon>Bacteria</taxon>
        <taxon>Bacillati</taxon>
        <taxon>Actinomycetota</taxon>
        <taxon>Actinomycetes</taxon>
        <taxon>Actinomycetales</taxon>
        <taxon>Actinomycetaceae</taxon>
        <taxon>Schaalia</taxon>
    </lineage>
</organism>
<evidence type="ECO:0000313" key="3">
    <source>
        <dbReference type="Proteomes" id="UP000280444"/>
    </source>
</evidence>
<comment type="caution">
    <text evidence="2">The sequence shown here is derived from an EMBL/GenBank/DDBJ whole genome shotgun (WGS) entry which is preliminary data.</text>
</comment>
<dbReference type="RefSeq" id="WP_124872211.1">
    <property type="nucleotide sequence ID" value="NZ_RQZF01000013.1"/>
</dbReference>
<keyword evidence="3" id="KW-1185">Reference proteome</keyword>
<evidence type="ECO:0000313" key="2">
    <source>
        <dbReference type="EMBL" id="RRC94587.1"/>
    </source>
</evidence>
<accession>A0A3P1SC95</accession>
<dbReference type="OrthoDB" id="3252279at2"/>
<dbReference type="Proteomes" id="UP000280444">
    <property type="component" value="Unassembled WGS sequence"/>
</dbReference>
<dbReference type="CDD" id="cd04301">
    <property type="entry name" value="NAT_SF"/>
    <property type="match status" value="1"/>
</dbReference>
<dbReference type="GO" id="GO:0016747">
    <property type="term" value="F:acyltransferase activity, transferring groups other than amino-acyl groups"/>
    <property type="evidence" value="ECO:0007669"/>
    <property type="project" value="InterPro"/>
</dbReference>
<dbReference type="PANTHER" id="PTHR43415">
    <property type="entry name" value="SPERMIDINE N(1)-ACETYLTRANSFERASE"/>
    <property type="match status" value="1"/>
</dbReference>
<dbReference type="Pfam" id="PF13302">
    <property type="entry name" value="Acetyltransf_3"/>
    <property type="match status" value="1"/>
</dbReference>
<feature type="domain" description="N-acetyltransferase" evidence="1">
    <location>
        <begin position="21"/>
        <end position="184"/>
    </location>
</feature>
<dbReference type="PANTHER" id="PTHR43415:SF3">
    <property type="entry name" value="GNAT-FAMILY ACETYLTRANSFERASE"/>
    <property type="match status" value="1"/>
</dbReference>
<dbReference type="EMBL" id="RQZF01000013">
    <property type="protein sequence ID" value="RRC94587.1"/>
    <property type="molecule type" value="Genomic_DNA"/>
</dbReference>
<gene>
    <name evidence="2" type="ORF">EII11_09775</name>
</gene>
<dbReference type="Gene3D" id="3.40.630.30">
    <property type="match status" value="1"/>
</dbReference>
<evidence type="ECO:0000259" key="1">
    <source>
        <dbReference type="PROSITE" id="PS51186"/>
    </source>
</evidence>
<dbReference type="AlphaFoldDB" id="A0A3P1SC95"/>
<sequence>MPSTFSQMQHWGRTRFTGEKVVLRELHPSDLPLLSAWWNDSGEAIFQQQVITPRPAQSIEQMYEMWSTNDSPNGCGYTITVDGECIGHVTLWGMSLPIRIATCAIIIGPDFQNEGYGRDALNVVLRIAFDEMGAHKVEIQAWDYNERALHLYSSLGFVEEGRRRAATFHGGTFHDHVQMGILEDEYRALHS</sequence>
<dbReference type="PROSITE" id="PS51186">
    <property type="entry name" value="GNAT"/>
    <property type="match status" value="1"/>
</dbReference>
<reference evidence="2 3" key="1">
    <citation type="submission" date="2018-11" db="EMBL/GenBank/DDBJ databases">
        <title>Genomes From Bacteria Associated with the Canine Oral Cavity: a Test Case for Automated Genome-Based Taxonomic Assignment.</title>
        <authorList>
            <person name="Coil D.A."/>
            <person name="Jospin G."/>
            <person name="Darling A.E."/>
            <person name="Wallis C."/>
            <person name="Davis I.J."/>
            <person name="Harris S."/>
            <person name="Eisen J.A."/>
            <person name="Holcombe L.J."/>
            <person name="O'Flynn C."/>
        </authorList>
    </citation>
    <scope>NUCLEOTIDE SEQUENCE [LARGE SCALE GENOMIC DNA]</scope>
    <source>
        <strain evidence="2 3">OH770</strain>
    </source>
</reference>
<proteinExistence type="predicted"/>